<keyword evidence="2" id="KW-0472">Membrane</keyword>
<accession>A0A7W8ETT3</accession>
<proteinExistence type="predicted"/>
<feature type="compositionally biased region" description="Low complexity" evidence="1">
    <location>
        <begin position="93"/>
        <end position="104"/>
    </location>
</feature>
<name>A0A7W8ETT3_STRST</name>
<dbReference type="Proteomes" id="UP000549009">
    <property type="component" value="Unassembled WGS sequence"/>
</dbReference>
<evidence type="ECO:0000313" key="5">
    <source>
        <dbReference type="Proteomes" id="UP000549009"/>
    </source>
</evidence>
<evidence type="ECO:0000256" key="1">
    <source>
        <dbReference type="SAM" id="MobiDB-lite"/>
    </source>
</evidence>
<dbReference type="RefSeq" id="WP_150512105.1">
    <property type="nucleotide sequence ID" value="NZ_BMSQ01000005.1"/>
</dbReference>
<feature type="signal peptide" evidence="3">
    <location>
        <begin position="1"/>
        <end position="29"/>
    </location>
</feature>
<feature type="region of interest" description="Disordered" evidence="1">
    <location>
        <begin position="49"/>
        <end position="107"/>
    </location>
</feature>
<evidence type="ECO:0000256" key="2">
    <source>
        <dbReference type="SAM" id="Phobius"/>
    </source>
</evidence>
<protein>
    <submittedName>
        <fullName evidence="4">Uncharacterized protein</fullName>
    </submittedName>
</protein>
<dbReference type="AlphaFoldDB" id="A0A7W8ETT3"/>
<evidence type="ECO:0000256" key="3">
    <source>
        <dbReference type="SAM" id="SignalP"/>
    </source>
</evidence>
<comment type="caution">
    <text evidence="4">The sequence shown here is derived from an EMBL/GenBank/DDBJ whole genome shotgun (WGS) entry which is preliminary data.</text>
</comment>
<feature type="transmembrane region" description="Helical" evidence="2">
    <location>
        <begin position="114"/>
        <end position="133"/>
    </location>
</feature>
<feature type="chain" id="PRO_5031199765" evidence="3">
    <location>
        <begin position="30"/>
        <end position="138"/>
    </location>
</feature>
<sequence>MTSWRCRAPRAAVPVALAAVLLAPGPGYAADPSPAPSAAYYDEVELAGSRAGEGRTRPGRAEPLVVPDPRAWRPLPPPAARERRAEPKPPPAADAAEPFARRTATGPPIPGLRVLPLGAGLVLIGLGLGFLGLRLRRP</sequence>
<keyword evidence="2" id="KW-0812">Transmembrane</keyword>
<reference evidence="4 5" key="1">
    <citation type="submission" date="2020-08" db="EMBL/GenBank/DDBJ databases">
        <title>Genomic Encyclopedia of Type Strains, Phase III (KMG-III): the genomes of soil and plant-associated and newly described type strains.</title>
        <authorList>
            <person name="Whitman W."/>
        </authorList>
    </citation>
    <scope>NUCLEOTIDE SEQUENCE [LARGE SCALE GENOMIC DNA]</scope>
    <source>
        <strain evidence="4 5">CECT 3146</strain>
    </source>
</reference>
<evidence type="ECO:0000313" key="4">
    <source>
        <dbReference type="EMBL" id="MBB5103856.1"/>
    </source>
</evidence>
<keyword evidence="3" id="KW-0732">Signal</keyword>
<keyword evidence="2" id="KW-1133">Transmembrane helix</keyword>
<gene>
    <name evidence="4" type="ORF">FHS40_002918</name>
</gene>
<dbReference type="EMBL" id="JACHJD010000004">
    <property type="protein sequence ID" value="MBB5103856.1"/>
    <property type="molecule type" value="Genomic_DNA"/>
</dbReference>
<keyword evidence="5" id="KW-1185">Reference proteome</keyword>
<organism evidence="4 5">
    <name type="scientific">Streptomyces spectabilis</name>
    <dbReference type="NCBI Taxonomy" id="68270"/>
    <lineage>
        <taxon>Bacteria</taxon>
        <taxon>Bacillati</taxon>
        <taxon>Actinomycetota</taxon>
        <taxon>Actinomycetes</taxon>
        <taxon>Kitasatosporales</taxon>
        <taxon>Streptomycetaceae</taxon>
        <taxon>Streptomyces</taxon>
    </lineage>
</organism>